<dbReference type="EMBL" id="CP000113">
    <property type="protein sequence ID" value="ABF91667.1"/>
    <property type="molecule type" value="Genomic_DNA"/>
</dbReference>
<dbReference type="eggNOG" id="COG1858">
    <property type="taxonomic scope" value="Bacteria"/>
</dbReference>
<gene>
    <name evidence="2" type="ordered locus">MXAN_6816</name>
</gene>
<proteinExistence type="predicted"/>
<organism evidence="2 3">
    <name type="scientific">Myxococcus xanthus (strain DK1622)</name>
    <dbReference type="NCBI Taxonomy" id="246197"/>
    <lineage>
        <taxon>Bacteria</taxon>
        <taxon>Pseudomonadati</taxon>
        <taxon>Myxococcota</taxon>
        <taxon>Myxococcia</taxon>
        <taxon>Myxococcales</taxon>
        <taxon>Cystobacterineae</taxon>
        <taxon>Myxococcaceae</taxon>
        <taxon>Myxococcus</taxon>
    </lineage>
</organism>
<feature type="chain" id="PRO_5004188007" evidence="1">
    <location>
        <begin position="33"/>
        <end position="77"/>
    </location>
</feature>
<dbReference type="STRING" id="246197.MXAN_6816"/>
<keyword evidence="1" id="KW-0732">Signal</keyword>
<dbReference type="KEGG" id="mxa:MXAN_6816"/>
<sequence length="77" mass="7941">MQRGWWGGETMRPPSGVALSLAVLLFAQAGQAQTAAKEAAPPPADLPPGVSAALWKLSVPASLAPTPERVLLGEKLL</sequence>
<reference evidence="2 3" key="1">
    <citation type="journal article" date="2006" name="Proc. Natl. Acad. Sci. U.S.A.">
        <title>Evolution of sensory complexity recorded in a myxobacterial genome.</title>
        <authorList>
            <person name="Goldman B.S."/>
            <person name="Nierman W.C."/>
            <person name="Kaiser D."/>
            <person name="Slater S.C."/>
            <person name="Durkin A.S."/>
            <person name="Eisen J.A."/>
            <person name="Ronning C.M."/>
            <person name="Barbazuk W.B."/>
            <person name="Blanchard M."/>
            <person name="Field C."/>
            <person name="Halling C."/>
            <person name="Hinkle G."/>
            <person name="Iartchuk O."/>
            <person name="Kim H.S."/>
            <person name="Mackenzie C."/>
            <person name="Madupu R."/>
            <person name="Miller N."/>
            <person name="Shvartsbeyn A."/>
            <person name="Sullivan S.A."/>
            <person name="Vaudin M."/>
            <person name="Wiegand R."/>
            <person name="Kaplan H.B."/>
        </authorList>
    </citation>
    <scope>NUCLEOTIDE SEQUENCE [LARGE SCALE GENOMIC DNA]</scope>
    <source>
        <strain evidence="3">DK1622</strain>
    </source>
</reference>
<accession>Q1CXE0</accession>
<dbReference type="HOGENOM" id="CLU_2634390_0_0_7"/>
<dbReference type="EnsemblBacteria" id="ABF91667">
    <property type="protein sequence ID" value="ABF91667"/>
    <property type="gene ID" value="MXAN_6816"/>
</dbReference>
<feature type="signal peptide" evidence="1">
    <location>
        <begin position="1"/>
        <end position="32"/>
    </location>
</feature>
<protein>
    <submittedName>
        <fullName evidence="2">Uncharacterized protein</fullName>
    </submittedName>
</protein>
<keyword evidence="3" id="KW-1185">Reference proteome</keyword>
<evidence type="ECO:0000313" key="3">
    <source>
        <dbReference type="Proteomes" id="UP000002402"/>
    </source>
</evidence>
<name>Q1CXE0_MYXXD</name>
<dbReference type="AlphaFoldDB" id="Q1CXE0"/>
<evidence type="ECO:0000313" key="2">
    <source>
        <dbReference type="EMBL" id="ABF91667.1"/>
    </source>
</evidence>
<dbReference type="Proteomes" id="UP000002402">
    <property type="component" value="Chromosome"/>
</dbReference>
<evidence type="ECO:0000256" key="1">
    <source>
        <dbReference type="SAM" id="SignalP"/>
    </source>
</evidence>